<dbReference type="AlphaFoldDB" id="A0A381ZJA7"/>
<dbReference type="EMBL" id="UINC01021518">
    <property type="protein sequence ID" value="SVA89224.1"/>
    <property type="molecule type" value="Genomic_DNA"/>
</dbReference>
<evidence type="ECO:0000313" key="1">
    <source>
        <dbReference type="EMBL" id="SVA89224.1"/>
    </source>
</evidence>
<name>A0A381ZJA7_9ZZZZ</name>
<evidence type="ECO:0008006" key="2">
    <source>
        <dbReference type="Google" id="ProtNLM"/>
    </source>
</evidence>
<proteinExistence type="predicted"/>
<accession>A0A381ZJA7</accession>
<organism evidence="1">
    <name type="scientific">marine metagenome</name>
    <dbReference type="NCBI Taxonomy" id="408172"/>
    <lineage>
        <taxon>unclassified sequences</taxon>
        <taxon>metagenomes</taxon>
        <taxon>ecological metagenomes</taxon>
    </lineage>
</organism>
<dbReference type="Pfam" id="PF11746">
    <property type="entry name" value="DUF3303"/>
    <property type="match status" value="1"/>
</dbReference>
<reference evidence="1" key="1">
    <citation type="submission" date="2018-05" db="EMBL/GenBank/DDBJ databases">
        <authorList>
            <person name="Lanie J.A."/>
            <person name="Ng W.-L."/>
            <person name="Kazmierczak K.M."/>
            <person name="Andrzejewski T.M."/>
            <person name="Davidsen T.M."/>
            <person name="Wayne K.J."/>
            <person name="Tettelin H."/>
            <person name="Glass J.I."/>
            <person name="Rusch D."/>
            <person name="Podicherti R."/>
            <person name="Tsui H.-C.T."/>
            <person name="Winkler M.E."/>
        </authorList>
    </citation>
    <scope>NUCLEOTIDE SEQUENCE</scope>
</reference>
<dbReference type="InterPro" id="IPR021734">
    <property type="entry name" value="DUF3303"/>
</dbReference>
<gene>
    <name evidence="1" type="ORF">METZ01_LOCUS142078</name>
</gene>
<sequence length="87" mass="9581">MKFHISYEFAPESRNEIQAQFKETGGLPGEGVTMIGRYHAIEGLTGFILAESDDPIAIGKWMQEWTHSISFEIVPVVDDAGIAEVIG</sequence>
<protein>
    <recommendedName>
        <fullName evidence="2">DUF3303 domain-containing protein</fullName>
    </recommendedName>
</protein>